<dbReference type="EC" id="2.7.11.1" evidence="2"/>
<reference evidence="16 17" key="1">
    <citation type="submission" date="2016-06" db="EMBL/GenBank/DDBJ databases">
        <authorList>
            <person name="Kjaerup R.B."/>
            <person name="Dalgaard T.S."/>
            <person name="Juul-Madsen H.R."/>
        </authorList>
    </citation>
    <scope>NUCLEOTIDE SEQUENCE [LARGE SCALE GENOMIC DNA]</scope>
    <source>
        <strain evidence="16 17">1165133.8</strain>
    </source>
</reference>
<keyword evidence="10 14" id="KW-1133">Transmembrane helix</keyword>
<evidence type="ECO:0000256" key="3">
    <source>
        <dbReference type="ARBA" id="ARBA00022475"/>
    </source>
</evidence>
<dbReference type="AlphaFoldDB" id="A0A1A3P358"/>
<evidence type="ECO:0000256" key="1">
    <source>
        <dbReference type="ARBA" id="ARBA00004162"/>
    </source>
</evidence>
<dbReference type="SMART" id="SM00220">
    <property type="entry name" value="S_TKc"/>
    <property type="match status" value="1"/>
</dbReference>
<evidence type="ECO:0000259" key="15">
    <source>
        <dbReference type="PROSITE" id="PS50011"/>
    </source>
</evidence>
<feature type="region of interest" description="Disordered" evidence="13">
    <location>
        <begin position="351"/>
        <end position="374"/>
    </location>
</feature>
<feature type="transmembrane region" description="Helical" evidence="14">
    <location>
        <begin position="325"/>
        <end position="346"/>
    </location>
</feature>
<dbReference type="OrthoDB" id="9762169at2"/>
<dbReference type="FunFam" id="1.10.510.10:FF:000021">
    <property type="entry name" value="Serine/threonine protein kinase"/>
    <property type="match status" value="1"/>
</dbReference>
<feature type="compositionally biased region" description="Pro residues" evidence="13">
    <location>
        <begin position="298"/>
        <end position="316"/>
    </location>
</feature>
<evidence type="ECO:0000256" key="13">
    <source>
        <dbReference type="SAM" id="MobiDB-lite"/>
    </source>
</evidence>
<keyword evidence="8" id="KW-0418">Kinase</keyword>
<keyword evidence="7 12" id="KW-0547">Nucleotide-binding</keyword>
<dbReference type="InterPro" id="IPR000719">
    <property type="entry name" value="Prot_kinase_dom"/>
</dbReference>
<dbReference type="PANTHER" id="PTHR43289">
    <property type="entry name" value="MITOGEN-ACTIVATED PROTEIN KINASE KINASE KINASE 20-RELATED"/>
    <property type="match status" value="1"/>
</dbReference>
<dbReference type="Gene3D" id="1.10.510.10">
    <property type="entry name" value="Transferase(Phosphotransferase) domain 1"/>
    <property type="match status" value="1"/>
</dbReference>
<evidence type="ECO:0000256" key="11">
    <source>
        <dbReference type="ARBA" id="ARBA00023136"/>
    </source>
</evidence>
<dbReference type="RefSeq" id="WP_065144286.1">
    <property type="nucleotide sequence ID" value="NZ_LZLS01000103.1"/>
</dbReference>
<evidence type="ECO:0000256" key="7">
    <source>
        <dbReference type="ARBA" id="ARBA00022741"/>
    </source>
</evidence>
<dbReference type="Gene3D" id="3.30.200.20">
    <property type="entry name" value="Phosphorylase Kinase, domain 1"/>
    <property type="match status" value="1"/>
</dbReference>
<evidence type="ECO:0000256" key="8">
    <source>
        <dbReference type="ARBA" id="ARBA00022777"/>
    </source>
</evidence>
<accession>A0A1A3P358</accession>
<protein>
    <recommendedName>
        <fullName evidence="2">non-specific serine/threonine protein kinase</fullName>
        <ecNumber evidence="2">2.7.11.1</ecNumber>
    </recommendedName>
</protein>
<feature type="domain" description="Protein kinase" evidence="15">
    <location>
        <begin position="22"/>
        <end position="283"/>
    </location>
</feature>
<dbReference type="FunFam" id="3.30.200.20:FF:000348">
    <property type="entry name" value="Serine/threonine protein kinase"/>
    <property type="match status" value="1"/>
</dbReference>
<sequence length="622" mass="64794">MTGDPTVSHSSNSRVGSRFGPYLLRKLLGSGGFGEVYEAEDTVMHRVVALKLLSSSYSHNPAFRERLFREARTAGRLHDPHVVPIHGCGEIDGQLYIDMRLIDGTDLQSVLDRNGAMPAARAVAIVRQIAAALDAAHAETVIHRDVKPANILLGRDDFACLVDFGLANAATDTKLTSEGTTVGSFAYLAPERLASGQITVGADIYALACVLHECLTGESPYGNRGEIPALVAAHLAAPPPRPSQQRPGIPVGFDEVIALGMAKDPEQRYRTAGELGAAAQRALETPVPERVWAPPAPVTQPWKHPQPAPIRHPVPPVRRRSRRRAALTVAGISLLAVLAVVLAFVVTPKSTRHPGATSSAQSTPTAPSSASVPPLNADRLPVIGRSELGGVAVGANGDVYVVDTATAVIYKLPLNSAAPVEVPFPGLTAPKRLAVDAAGAVYIADWPQGGPSRIWKLPPGAAAPAELPFGRVNARGIAVDADGNVYVADREEVLQLAPNAATPTVLPFGGGSFEDVAVDSAGAVYGLQRGRLLKLARGSASPAQLPFGPLGTAEAAAVDGKGNIYVVDNAEGMGRLLKLAVGADAATLLAAPENKPFGDVAVDAAGNIYLTQSTRLLKVTAG</sequence>
<evidence type="ECO:0000256" key="12">
    <source>
        <dbReference type="PROSITE-ProRule" id="PRU10141"/>
    </source>
</evidence>
<proteinExistence type="predicted"/>
<feature type="binding site" evidence="12">
    <location>
        <position position="51"/>
    </location>
    <ligand>
        <name>ATP</name>
        <dbReference type="ChEBI" id="CHEBI:30616"/>
    </ligand>
</feature>
<dbReference type="InterPro" id="IPR017441">
    <property type="entry name" value="Protein_kinase_ATP_BS"/>
</dbReference>
<dbReference type="PROSITE" id="PS00107">
    <property type="entry name" value="PROTEIN_KINASE_ATP"/>
    <property type="match status" value="1"/>
</dbReference>
<evidence type="ECO:0000256" key="4">
    <source>
        <dbReference type="ARBA" id="ARBA00022527"/>
    </source>
</evidence>
<keyword evidence="9 12" id="KW-0067">ATP-binding</keyword>
<comment type="caution">
    <text evidence="16">The sequence shown here is derived from an EMBL/GenBank/DDBJ whole genome shotgun (WGS) entry which is preliminary data.</text>
</comment>
<dbReference type="CDD" id="cd14014">
    <property type="entry name" value="STKc_PknB_like"/>
    <property type="match status" value="1"/>
</dbReference>
<dbReference type="PROSITE" id="PS00108">
    <property type="entry name" value="PROTEIN_KINASE_ST"/>
    <property type="match status" value="1"/>
</dbReference>
<keyword evidence="11 14" id="KW-0472">Membrane</keyword>
<keyword evidence="6 14" id="KW-0812">Transmembrane</keyword>
<dbReference type="EMBL" id="LZLS01000103">
    <property type="protein sequence ID" value="OBK27017.1"/>
    <property type="molecule type" value="Genomic_DNA"/>
</dbReference>
<feature type="compositionally biased region" description="Low complexity" evidence="13">
    <location>
        <begin position="356"/>
        <end position="374"/>
    </location>
</feature>
<dbReference type="SUPFAM" id="SSF56112">
    <property type="entry name" value="Protein kinase-like (PK-like)"/>
    <property type="match status" value="1"/>
</dbReference>
<evidence type="ECO:0000256" key="9">
    <source>
        <dbReference type="ARBA" id="ARBA00022840"/>
    </source>
</evidence>
<dbReference type="GO" id="GO:0005886">
    <property type="term" value="C:plasma membrane"/>
    <property type="evidence" value="ECO:0007669"/>
    <property type="project" value="UniProtKB-SubCell"/>
</dbReference>
<dbReference type="GO" id="GO:0005524">
    <property type="term" value="F:ATP binding"/>
    <property type="evidence" value="ECO:0007669"/>
    <property type="project" value="UniProtKB-UniRule"/>
</dbReference>
<dbReference type="Gene3D" id="2.120.10.30">
    <property type="entry name" value="TolB, C-terminal domain"/>
    <property type="match status" value="1"/>
</dbReference>
<keyword evidence="5" id="KW-0808">Transferase</keyword>
<evidence type="ECO:0000256" key="6">
    <source>
        <dbReference type="ARBA" id="ARBA00022692"/>
    </source>
</evidence>
<dbReference type="InterPro" id="IPR011009">
    <property type="entry name" value="Kinase-like_dom_sf"/>
</dbReference>
<dbReference type="GO" id="GO:0004674">
    <property type="term" value="F:protein serine/threonine kinase activity"/>
    <property type="evidence" value="ECO:0007669"/>
    <property type="project" value="UniProtKB-KW"/>
</dbReference>
<organism evidence="16 17">
    <name type="scientific">Mycobacterium asiaticum</name>
    <dbReference type="NCBI Taxonomy" id="1790"/>
    <lineage>
        <taxon>Bacteria</taxon>
        <taxon>Bacillati</taxon>
        <taxon>Actinomycetota</taxon>
        <taxon>Actinomycetes</taxon>
        <taxon>Mycobacteriales</taxon>
        <taxon>Mycobacteriaceae</taxon>
        <taxon>Mycobacterium</taxon>
    </lineage>
</organism>
<dbReference type="PANTHER" id="PTHR43289:SF6">
    <property type="entry name" value="SERINE_THREONINE-PROTEIN KINASE NEKL-3"/>
    <property type="match status" value="1"/>
</dbReference>
<feature type="region of interest" description="Disordered" evidence="13">
    <location>
        <begin position="298"/>
        <end position="317"/>
    </location>
</feature>
<dbReference type="Pfam" id="PF00069">
    <property type="entry name" value="Pkinase"/>
    <property type="match status" value="1"/>
</dbReference>
<evidence type="ECO:0000256" key="14">
    <source>
        <dbReference type="SAM" id="Phobius"/>
    </source>
</evidence>
<evidence type="ECO:0000313" key="17">
    <source>
        <dbReference type="Proteomes" id="UP000093928"/>
    </source>
</evidence>
<dbReference type="InterPro" id="IPR011042">
    <property type="entry name" value="6-blade_b-propeller_TolB-like"/>
</dbReference>
<dbReference type="InterPro" id="IPR008271">
    <property type="entry name" value="Ser/Thr_kinase_AS"/>
</dbReference>
<dbReference type="SUPFAM" id="SSF101898">
    <property type="entry name" value="NHL repeat"/>
    <property type="match status" value="2"/>
</dbReference>
<dbReference type="GO" id="GO:0080090">
    <property type="term" value="P:regulation of primary metabolic process"/>
    <property type="evidence" value="ECO:0007669"/>
    <property type="project" value="UniProtKB-ARBA"/>
</dbReference>
<gene>
    <name evidence="16" type="ORF">A5634_24035</name>
</gene>
<evidence type="ECO:0000256" key="5">
    <source>
        <dbReference type="ARBA" id="ARBA00022679"/>
    </source>
</evidence>
<evidence type="ECO:0000256" key="10">
    <source>
        <dbReference type="ARBA" id="ARBA00022989"/>
    </source>
</evidence>
<dbReference type="PROSITE" id="PS50011">
    <property type="entry name" value="PROTEIN_KINASE_DOM"/>
    <property type="match status" value="1"/>
</dbReference>
<keyword evidence="3" id="KW-1003">Cell membrane</keyword>
<evidence type="ECO:0000313" key="16">
    <source>
        <dbReference type="EMBL" id="OBK27017.1"/>
    </source>
</evidence>
<dbReference type="Proteomes" id="UP000093928">
    <property type="component" value="Unassembled WGS sequence"/>
</dbReference>
<keyword evidence="4" id="KW-0723">Serine/threonine-protein kinase</keyword>
<comment type="subcellular location">
    <subcellularLocation>
        <location evidence="1">Cell membrane</location>
        <topology evidence="1">Single-pass membrane protein</topology>
    </subcellularLocation>
</comment>
<evidence type="ECO:0000256" key="2">
    <source>
        <dbReference type="ARBA" id="ARBA00012513"/>
    </source>
</evidence>
<name>A0A1A3P358_MYCAS</name>